<evidence type="ECO:0000313" key="1">
    <source>
        <dbReference type="EMBL" id="DAA03185.1"/>
    </source>
</evidence>
<dbReference type="AlphaFoldDB" id="Q6IIT1"/>
<accession>Q6IIT1</accession>
<proteinExistence type="predicted"/>
<protein>
    <submittedName>
        <fullName evidence="1">HDC17173</fullName>
    </submittedName>
</protein>
<sequence length="64" mass="6897">MKGGRNEDFMHLISGPGIMNCRHQLSGHYQSSSSGPVGPGYGSRLGRVFREAINTIFTDDVVTG</sequence>
<reference evidence="1" key="1">
    <citation type="journal article" date="2003" name="Genome Biol.">
        <title>An integrated gene annotation and transcriptional profiling approach towards the full gene content of the Drosophila genome.</title>
        <authorList>
            <person name="Hild M."/>
            <person name="Beckmann B."/>
            <person name="Haas S.A."/>
            <person name="Koch B."/>
            <person name="Solovyev V."/>
            <person name="Busold C."/>
            <person name="Fellenberg K."/>
            <person name="Boutros M."/>
            <person name="Vingron M."/>
            <person name="Sauer F."/>
            <person name="Hoheisel J.D."/>
            <person name="Paro R."/>
        </authorList>
    </citation>
    <scope>NUCLEOTIDE SEQUENCE</scope>
</reference>
<name>Q6IIT1_DROME</name>
<gene>
    <name evidence="1" type="ORF">HDC17173</name>
</gene>
<organism evidence="1">
    <name type="scientific">Drosophila melanogaster</name>
    <name type="common">Fruit fly</name>
    <dbReference type="NCBI Taxonomy" id="7227"/>
    <lineage>
        <taxon>Eukaryota</taxon>
        <taxon>Metazoa</taxon>
        <taxon>Ecdysozoa</taxon>
        <taxon>Arthropoda</taxon>
        <taxon>Hexapoda</taxon>
        <taxon>Insecta</taxon>
        <taxon>Pterygota</taxon>
        <taxon>Neoptera</taxon>
        <taxon>Endopterygota</taxon>
        <taxon>Diptera</taxon>
        <taxon>Brachycera</taxon>
        <taxon>Muscomorpha</taxon>
        <taxon>Ephydroidea</taxon>
        <taxon>Drosophilidae</taxon>
        <taxon>Drosophila</taxon>
        <taxon>Sophophora</taxon>
    </lineage>
</organism>
<dbReference type="EMBL" id="BK002985">
    <property type="protein sequence ID" value="DAA03185.1"/>
    <property type="molecule type" value="Genomic_DNA"/>
</dbReference>